<feature type="signal peptide" evidence="1">
    <location>
        <begin position="1"/>
        <end position="20"/>
    </location>
</feature>
<dbReference type="AlphaFoldDB" id="A0A1H5PY48"/>
<sequence length="188" mass="19909">MRRVAVVGAALLTLVLPLSGCDDVSITRGDDDAALPPAATDSDGTEVWDLRTTPAPEDVGIVGDETAVYETRPERPVLLQLPDGVELRLPARYLAFRATDDTVSIDVKTGTRPLDETVDLLGSVLEQLALPAEAVARFEADAAAASGTEWVRADRVPIQLDDLDLGVVARYNPHGDAGLVALSGGWQL</sequence>
<protein>
    <recommendedName>
        <fullName evidence="4">Lipoprotein</fullName>
    </recommendedName>
</protein>
<evidence type="ECO:0008006" key="4">
    <source>
        <dbReference type="Google" id="ProtNLM"/>
    </source>
</evidence>
<dbReference type="RefSeq" id="WP_069111442.1">
    <property type="nucleotide sequence ID" value="NZ_FNUC01000004.1"/>
</dbReference>
<dbReference type="Proteomes" id="UP000181980">
    <property type="component" value="Unassembled WGS sequence"/>
</dbReference>
<feature type="chain" id="PRO_5039167743" description="Lipoprotein" evidence="1">
    <location>
        <begin position="21"/>
        <end position="188"/>
    </location>
</feature>
<proteinExistence type="predicted"/>
<dbReference type="STRING" id="561176.SAMN04488561_6863"/>
<keyword evidence="3" id="KW-1185">Reference proteome</keyword>
<reference evidence="3" key="1">
    <citation type="submission" date="2016-10" db="EMBL/GenBank/DDBJ databases">
        <authorList>
            <person name="Varghese N."/>
            <person name="Submissions S."/>
        </authorList>
    </citation>
    <scope>NUCLEOTIDE SEQUENCE [LARGE SCALE GENOMIC DNA]</scope>
    <source>
        <strain evidence="3">DSM 45237</strain>
    </source>
</reference>
<gene>
    <name evidence="2" type="ORF">SAMN04488561_6863</name>
</gene>
<dbReference type="OrthoDB" id="5184778at2"/>
<organism evidence="2 3">
    <name type="scientific">Jiangella alba</name>
    <dbReference type="NCBI Taxonomy" id="561176"/>
    <lineage>
        <taxon>Bacteria</taxon>
        <taxon>Bacillati</taxon>
        <taxon>Actinomycetota</taxon>
        <taxon>Actinomycetes</taxon>
        <taxon>Jiangellales</taxon>
        <taxon>Jiangellaceae</taxon>
        <taxon>Jiangella</taxon>
    </lineage>
</organism>
<evidence type="ECO:0000313" key="2">
    <source>
        <dbReference type="EMBL" id="SEF18793.1"/>
    </source>
</evidence>
<accession>A0A1H5PY48</accession>
<keyword evidence="1" id="KW-0732">Signal</keyword>
<evidence type="ECO:0000256" key="1">
    <source>
        <dbReference type="SAM" id="SignalP"/>
    </source>
</evidence>
<evidence type="ECO:0000313" key="3">
    <source>
        <dbReference type="Proteomes" id="UP000181980"/>
    </source>
</evidence>
<name>A0A1H5PY48_9ACTN</name>
<dbReference type="EMBL" id="FNUC01000004">
    <property type="protein sequence ID" value="SEF18793.1"/>
    <property type="molecule type" value="Genomic_DNA"/>
</dbReference>